<dbReference type="PROSITE" id="PS51257">
    <property type="entry name" value="PROKAR_LIPOPROTEIN"/>
    <property type="match status" value="1"/>
</dbReference>
<evidence type="ECO:0008006" key="3">
    <source>
        <dbReference type="Google" id="ProtNLM"/>
    </source>
</evidence>
<accession>A0A450WMN9</accession>
<proteinExistence type="predicted"/>
<gene>
    <name evidence="2" type="ORF">BECKLFY1418C_GA0070996_104115</name>
</gene>
<feature type="chain" id="PRO_5019193643" description="Lipoprotein" evidence="1">
    <location>
        <begin position="21"/>
        <end position="317"/>
    </location>
</feature>
<keyword evidence="1" id="KW-0732">Signal</keyword>
<sequence length="317" mass="34032">MNRLILIAACALSLTGCAHTLIPQTPAEKESGYTYIPVDPFPVPMYPDEVSCGLRAAKSDNEYQALLKKIEYRPLLESLPDNAVRMSIEQFDSSGNVSYGPAGIGAKGESYKVTVDYVNSDTTNFRVLIAKTAFNTISGEYDYVDLLNPIDEAKHDINSVNYDVKSAKNLFEKQDGTYYEYNIPVYVGIGLRVTANIDVLGATANISGLGVIGAEAEANSVKGSLIVQTLGINGKSIAAALPIQSELNRTTAQNAIVAVGSIKALLYDKKTAKAPRVVGIYLPFPGGKPLVNAIISEISKGNSISWIRPCVSEENNS</sequence>
<organism evidence="2">
    <name type="scientific">Candidatus Kentrum sp. LFY</name>
    <dbReference type="NCBI Taxonomy" id="2126342"/>
    <lineage>
        <taxon>Bacteria</taxon>
        <taxon>Pseudomonadati</taxon>
        <taxon>Pseudomonadota</taxon>
        <taxon>Gammaproteobacteria</taxon>
        <taxon>Candidatus Kentrum</taxon>
    </lineage>
</organism>
<name>A0A450WMN9_9GAMM</name>
<dbReference type="EMBL" id="CAADFN010000041">
    <property type="protein sequence ID" value="VFK18311.1"/>
    <property type="molecule type" value="Genomic_DNA"/>
</dbReference>
<evidence type="ECO:0000313" key="2">
    <source>
        <dbReference type="EMBL" id="VFK18311.1"/>
    </source>
</evidence>
<reference evidence="2" key="1">
    <citation type="submission" date="2019-02" db="EMBL/GenBank/DDBJ databases">
        <authorList>
            <person name="Gruber-Vodicka R. H."/>
            <person name="Seah K. B. B."/>
        </authorList>
    </citation>
    <scope>NUCLEOTIDE SEQUENCE</scope>
    <source>
        <strain evidence="2">BECK_BY7</strain>
    </source>
</reference>
<evidence type="ECO:0000256" key="1">
    <source>
        <dbReference type="SAM" id="SignalP"/>
    </source>
</evidence>
<feature type="signal peptide" evidence="1">
    <location>
        <begin position="1"/>
        <end position="20"/>
    </location>
</feature>
<dbReference type="AlphaFoldDB" id="A0A450WMN9"/>
<protein>
    <recommendedName>
        <fullName evidence="3">Lipoprotein</fullName>
    </recommendedName>
</protein>